<evidence type="ECO:0000313" key="2">
    <source>
        <dbReference type="EMBL" id="MFC0470970.1"/>
    </source>
</evidence>
<accession>A0ABV6KCD6</accession>
<dbReference type="InterPro" id="IPR020372">
    <property type="entry name" value="Competence_ComGG"/>
</dbReference>
<keyword evidence="1" id="KW-0472">Membrane</keyword>
<evidence type="ECO:0000256" key="1">
    <source>
        <dbReference type="SAM" id="Phobius"/>
    </source>
</evidence>
<dbReference type="Proteomes" id="UP001589838">
    <property type="component" value="Unassembled WGS sequence"/>
</dbReference>
<keyword evidence="1" id="KW-0812">Transmembrane</keyword>
<keyword evidence="3" id="KW-1185">Reference proteome</keyword>
<feature type="transmembrane region" description="Helical" evidence="1">
    <location>
        <begin position="6"/>
        <end position="25"/>
    </location>
</feature>
<evidence type="ECO:0000313" key="3">
    <source>
        <dbReference type="Proteomes" id="UP001589838"/>
    </source>
</evidence>
<sequence>MVREERGFIYPVTMIICLLMVPIVLHQMNLYMKEKRFLYEQERLLQLETLLQVGMKEFLKNEHEPQLNESILYSYGFDIVTFTVKDYKDGVSFISVKVQLESGHERIAGFYYNWTNSTVNYYWEVSDSISFIFSKEKELTKIAANS</sequence>
<gene>
    <name evidence="2" type="primary">comGG</name>
    <name evidence="2" type="ORF">ACFFHM_10895</name>
</gene>
<dbReference type="RefSeq" id="WP_335962500.1">
    <property type="nucleotide sequence ID" value="NZ_JAXBLX010000030.1"/>
</dbReference>
<comment type="caution">
    <text evidence="2">The sequence shown here is derived from an EMBL/GenBank/DDBJ whole genome shotgun (WGS) entry which is preliminary data.</text>
</comment>
<proteinExistence type="predicted"/>
<protein>
    <submittedName>
        <fullName evidence="2">Competence type IV pilus minor pilin ComGG</fullName>
    </submittedName>
</protein>
<reference evidence="2 3" key="1">
    <citation type="submission" date="2024-09" db="EMBL/GenBank/DDBJ databases">
        <authorList>
            <person name="Sun Q."/>
            <person name="Mori K."/>
        </authorList>
    </citation>
    <scope>NUCLEOTIDE SEQUENCE [LARGE SCALE GENOMIC DNA]</scope>
    <source>
        <strain evidence="2 3">NCAIM B.02610</strain>
    </source>
</reference>
<dbReference type="Pfam" id="PF14173">
    <property type="entry name" value="ComGG"/>
    <property type="match status" value="1"/>
</dbReference>
<keyword evidence="1" id="KW-1133">Transmembrane helix</keyword>
<dbReference type="EMBL" id="JBHLUX010000028">
    <property type="protein sequence ID" value="MFC0470970.1"/>
    <property type="molecule type" value="Genomic_DNA"/>
</dbReference>
<organism evidence="2 3">
    <name type="scientific">Halalkalibacter kiskunsagensis</name>
    <dbReference type="NCBI Taxonomy" id="1548599"/>
    <lineage>
        <taxon>Bacteria</taxon>
        <taxon>Bacillati</taxon>
        <taxon>Bacillota</taxon>
        <taxon>Bacilli</taxon>
        <taxon>Bacillales</taxon>
        <taxon>Bacillaceae</taxon>
        <taxon>Halalkalibacter</taxon>
    </lineage>
</organism>
<name>A0ABV6KCD6_9BACI</name>